<reference evidence="10 11" key="1">
    <citation type="submission" date="2021-06" db="EMBL/GenBank/DDBJ databases">
        <authorList>
            <person name="Sun Q."/>
            <person name="Li D."/>
        </authorList>
    </citation>
    <scope>NUCLEOTIDE SEQUENCE [LARGE SCALE GENOMIC DNA]</scope>
    <source>
        <strain evidence="10 11">MSJ-40</strain>
    </source>
</reference>
<proteinExistence type="inferred from homology"/>
<dbReference type="PANTHER" id="PTHR30572:SF4">
    <property type="entry name" value="ABC TRANSPORTER PERMEASE YTRF"/>
    <property type="match status" value="1"/>
</dbReference>
<evidence type="ECO:0000313" key="11">
    <source>
        <dbReference type="Proteomes" id="UP000749471"/>
    </source>
</evidence>
<keyword evidence="11" id="KW-1185">Reference proteome</keyword>
<evidence type="ECO:0000256" key="6">
    <source>
        <dbReference type="ARBA" id="ARBA00038076"/>
    </source>
</evidence>
<keyword evidence="4 7" id="KW-1133">Transmembrane helix</keyword>
<evidence type="ECO:0000256" key="5">
    <source>
        <dbReference type="ARBA" id="ARBA00023136"/>
    </source>
</evidence>
<feature type="transmembrane region" description="Helical" evidence="7">
    <location>
        <begin position="21"/>
        <end position="45"/>
    </location>
</feature>
<evidence type="ECO:0000313" key="10">
    <source>
        <dbReference type="EMBL" id="MBU5436764.1"/>
    </source>
</evidence>
<feature type="domain" description="ABC3 transporter permease C-terminal" evidence="8">
    <location>
        <begin position="308"/>
        <end position="431"/>
    </location>
</feature>
<dbReference type="RefSeq" id="WP_216516199.1">
    <property type="nucleotide sequence ID" value="NZ_JAHLPM010000001.1"/>
</dbReference>
<evidence type="ECO:0000259" key="9">
    <source>
        <dbReference type="Pfam" id="PF12704"/>
    </source>
</evidence>
<protein>
    <submittedName>
        <fullName evidence="10">ABC transporter permease</fullName>
    </submittedName>
</protein>
<evidence type="ECO:0000256" key="2">
    <source>
        <dbReference type="ARBA" id="ARBA00022475"/>
    </source>
</evidence>
<dbReference type="InterPro" id="IPR050250">
    <property type="entry name" value="Macrolide_Exporter_MacB"/>
</dbReference>
<keyword evidence="2" id="KW-1003">Cell membrane</keyword>
<comment type="caution">
    <text evidence="10">The sequence shown here is derived from an EMBL/GenBank/DDBJ whole genome shotgun (WGS) entry which is preliminary data.</text>
</comment>
<gene>
    <name evidence="10" type="ORF">KQI42_02020</name>
</gene>
<evidence type="ECO:0000256" key="3">
    <source>
        <dbReference type="ARBA" id="ARBA00022692"/>
    </source>
</evidence>
<comment type="subcellular location">
    <subcellularLocation>
        <location evidence="1">Cell membrane</location>
        <topology evidence="1">Multi-pass membrane protein</topology>
    </subcellularLocation>
</comment>
<dbReference type="InterPro" id="IPR003838">
    <property type="entry name" value="ABC3_permease_C"/>
</dbReference>
<feature type="transmembrane region" description="Helical" evidence="7">
    <location>
        <begin position="397"/>
        <end position="422"/>
    </location>
</feature>
<evidence type="ECO:0000256" key="7">
    <source>
        <dbReference type="SAM" id="Phobius"/>
    </source>
</evidence>
<accession>A0ABS6E3D1</accession>
<comment type="similarity">
    <text evidence="6">Belongs to the ABC-4 integral membrane protein family.</text>
</comment>
<dbReference type="Proteomes" id="UP000749471">
    <property type="component" value="Unassembled WGS sequence"/>
</dbReference>
<feature type="transmembrane region" description="Helical" evidence="7">
    <location>
        <begin position="303"/>
        <end position="329"/>
    </location>
</feature>
<dbReference type="Pfam" id="PF02687">
    <property type="entry name" value="FtsX"/>
    <property type="match status" value="1"/>
</dbReference>
<dbReference type="PANTHER" id="PTHR30572">
    <property type="entry name" value="MEMBRANE COMPONENT OF TRANSPORTER-RELATED"/>
    <property type="match status" value="1"/>
</dbReference>
<keyword evidence="5 7" id="KW-0472">Membrane</keyword>
<name>A0ABS6E3D1_9FIRM</name>
<organism evidence="10 11">
    <name type="scientific">Tissierella simiarum</name>
    <dbReference type="NCBI Taxonomy" id="2841534"/>
    <lineage>
        <taxon>Bacteria</taxon>
        <taxon>Bacillati</taxon>
        <taxon>Bacillota</taxon>
        <taxon>Tissierellia</taxon>
        <taxon>Tissierellales</taxon>
        <taxon>Tissierellaceae</taxon>
        <taxon>Tissierella</taxon>
    </lineage>
</organism>
<evidence type="ECO:0000256" key="4">
    <source>
        <dbReference type="ARBA" id="ARBA00022989"/>
    </source>
</evidence>
<dbReference type="Pfam" id="PF12704">
    <property type="entry name" value="MacB_PCD"/>
    <property type="match status" value="1"/>
</dbReference>
<evidence type="ECO:0000256" key="1">
    <source>
        <dbReference type="ARBA" id="ARBA00004651"/>
    </source>
</evidence>
<evidence type="ECO:0000259" key="8">
    <source>
        <dbReference type="Pfam" id="PF02687"/>
    </source>
</evidence>
<dbReference type="EMBL" id="JAHLPM010000001">
    <property type="protein sequence ID" value="MBU5436764.1"/>
    <property type="molecule type" value="Genomic_DNA"/>
</dbReference>
<sequence>MSSIDLIRMGVKNLWRRKLRTFLTVLGVIIGTSSIIVMLSLGFGMSEAFKQQLASMGSLNTITVSKGGRYGGFEQSQDKKKKKVTLDDKAIAEFKKLDHVTAVTAMVEARGTIVNGKYLAYANIKGVDPKVMEEFDFKIGEGRLLHEGDDLSVVFGGGVKHYFYNPKSRTYREPKIDLMKDRMFFTFDSNYGYDMPGEKKPKYKEYKIKTVGILQEGDYEKDWNIYMPINVVQKMMKENERIEGNKSQSGKREEKGYQTVLVKVDEINNVQTVQQTIKDMGHEAFSLNDWLNEMKKTAGIIQAVLGGIGGVSLLVAAIGITNTMVMSIYERTKEIGVMKVIGASLKDIKRLFLFESAMIGLLGGIAGVIFSEILSFVANKFSNQFGDFMGTGGAAKISIIPVWLIFAAMGFSIVIGIMSGYYPAKRAMNLSALEAIRTE</sequence>
<feature type="domain" description="MacB-like periplasmic core" evidence="9">
    <location>
        <begin position="21"/>
        <end position="279"/>
    </location>
</feature>
<dbReference type="InterPro" id="IPR025857">
    <property type="entry name" value="MacB_PCD"/>
</dbReference>
<feature type="transmembrane region" description="Helical" evidence="7">
    <location>
        <begin position="350"/>
        <end position="377"/>
    </location>
</feature>
<keyword evidence="3 7" id="KW-0812">Transmembrane</keyword>